<dbReference type="SUPFAM" id="SSF51419">
    <property type="entry name" value="PLP-binding barrel"/>
    <property type="match status" value="1"/>
</dbReference>
<evidence type="ECO:0000256" key="1">
    <source>
        <dbReference type="ARBA" id="ARBA00022898"/>
    </source>
</evidence>
<keyword evidence="1 2" id="KW-0663">Pyridoxal phosphate</keyword>
<comment type="cofactor">
    <cofactor evidence="3">
        <name>pyridoxal 5'-phosphate</name>
        <dbReference type="ChEBI" id="CHEBI:597326"/>
    </cofactor>
</comment>
<feature type="modified residue" description="N6-(pyridoxal phosphate)lysine" evidence="2 3">
    <location>
        <position position="44"/>
    </location>
</feature>
<dbReference type="Pfam" id="PF01168">
    <property type="entry name" value="Ala_racemase_N"/>
    <property type="match status" value="1"/>
</dbReference>
<dbReference type="EMBL" id="QEWV01000003">
    <property type="protein sequence ID" value="PWD93061.1"/>
    <property type="molecule type" value="Genomic_DNA"/>
</dbReference>
<accession>A0A2U2AT63</accession>
<evidence type="ECO:0000313" key="9">
    <source>
        <dbReference type="Proteomes" id="UP000245217"/>
    </source>
</evidence>
<dbReference type="NCBIfam" id="TIGR00044">
    <property type="entry name" value="YggS family pyridoxal phosphate-dependent enzyme"/>
    <property type="match status" value="1"/>
</dbReference>
<dbReference type="Proteomes" id="UP000245217">
    <property type="component" value="Unassembled WGS sequence"/>
</dbReference>
<dbReference type="PIRSF" id="PIRSF004848">
    <property type="entry name" value="YBL036c_PLPDEIII"/>
    <property type="match status" value="1"/>
</dbReference>
<proteinExistence type="inferred from homology"/>
<organism evidence="6 8">
    <name type="scientific">Ignatzschineria cameli</name>
    <dbReference type="NCBI Taxonomy" id="2182793"/>
    <lineage>
        <taxon>Bacteria</taxon>
        <taxon>Pseudomonadati</taxon>
        <taxon>Pseudomonadota</taxon>
        <taxon>Gammaproteobacteria</taxon>
        <taxon>Cardiobacteriales</taxon>
        <taxon>Ignatzschineriaceae</taxon>
        <taxon>Ignatzschineria</taxon>
    </lineage>
</organism>
<keyword evidence="9" id="KW-1185">Reference proteome</keyword>
<dbReference type="InterPro" id="IPR001608">
    <property type="entry name" value="Ala_racemase_N"/>
</dbReference>
<evidence type="ECO:0000313" key="7">
    <source>
        <dbReference type="EMBL" id="PWD93061.1"/>
    </source>
</evidence>
<dbReference type="CDD" id="cd00635">
    <property type="entry name" value="PLPDE_III_YBL036c_like"/>
    <property type="match status" value="1"/>
</dbReference>
<evidence type="ECO:0000259" key="5">
    <source>
        <dbReference type="Pfam" id="PF01168"/>
    </source>
</evidence>
<evidence type="ECO:0000256" key="2">
    <source>
        <dbReference type="HAMAP-Rule" id="MF_02087"/>
    </source>
</evidence>
<evidence type="ECO:0000256" key="4">
    <source>
        <dbReference type="RuleBase" id="RU004514"/>
    </source>
</evidence>
<dbReference type="InterPro" id="IPR011078">
    <property type="entry name" value="PyrdxlP_homeostasis"/>
</dbReference>
<comment type="caution">
    <text evidence="6">The sequence shown here is derived from an EMBL/GenBank/DDBJ whole genome shotgun (WGS) entry which is preliminary data.</text>
</comment>
<dbReference type="OrthoDB" id="9804072at2"/>
<gene>
    <name evidence="6" type="ORF">DC077_00585</name>
    <name evidence="7" type="ORF">DC078_04380</name>
</gene>
<comment type="similarity">
    <text evidence="2 4">Belongs to the pyridoxal phosphate-binding protein YggS/PROSC family.</text>
</comment>
<reference evidence="8 9" key="2">
    <citation type="submission" date="2018-05" db="EMBL/GenBank/DDBJ databases">
        <title>Ignatzschineria dubaiensis sp. nov., isolated from necrotic foot tissues of dromedaries (Camelus dromedarius) and associated maggots in Dubai, United Arab Emirates.</title>
        <authorList>
            <person name="Tsang C.C."/>
            <person name="Tang J.Y.M."/>
            <person name="Fong J.Y.H."/>
            <person name="Kinne J."/>
            <person name="Lee H.H."/>
            <person name="Joseph M."/>
            <person name="Jose S."/>
            <person name="Schuster R.K."/>
            <person name="Tang Y."/>
            <person name="Sivakumar S."/>
            <person name="Chen J.H.K."/>
            <person name="Teng J.L.L."/>
            <person name="Lau S.K.P."/>
            <person name="Wernery U."/>
            <person name="Woo P.C.Y."/>
        </authorList>
    </citation>
    <scope>NUCLEOTIDE SEQUENCE [LARGE SCALE GENOMIC DNA]</scope>
    <source>
        <strain evidence="8">UAE-HKU57</strain>
        <strain evidence="9">UAE-HKU58</strain>
    </source>
</reference>
<protein>
    <recommendedName>
        <fullName evidence="2">Pyridoxal phosphate homeostasis protein</fullName>
        <shortName evidence="2">PLP homeostasis protein</shortName>
    </recommendedName>
</protein>
<comment type="function">
    <text evidence="2">Pyridoxal 5'-phosphate (PLP)-binding protein, which is involved in PLP homeostasis.</text>
</comment>
<name>A0A2U2AT63_9GAMM</name>
<evidence type="ECO:0000313" key="8">
    <source>
        <dbReference type="Proteomes" id="UP000245059"/>
    </source>
</evidence>
<evidence type="ECO:0000313" key="6">
    <source>
        <dbReference type="EMBL" id="PWD87815.1"/>
    </source>
</evidence>
<feature type="domain" description="Alanine racemase N-terminal" evidence="5">
    <location>
        <begin position="61"/>
        <end position="244"/>
    </location>
</feature>
<dbReference type="InterPro" id="IPR029066">
    <property type="entry name" value="PLP-binding_barrel"/>
</dbReference>
<dbReference type="AlphaFoldDB" id="A0A2U2AT63"/>
<dbReference type="FunFam" id="3.20.20.10:FF:000018">
    <property type="entry name" value="Pyridoxal phosphate homeostasis protein"/>
    <property type="match status" value="1"/>
</dbReference>
<dbReference type="EMBL" id="QEWW01000001">
    <property type="protein sequence ID" value="PWD87815.1"/>
    <property type="molecule type" value="Genomic_DNA"/>
</dbReference>
<dbReference type="Proteomes" id="UP000245059">
    <property type="component" value="Unassembled WGS sequence"/>
</dbReference>
<evidence type="ECO:0000256" key="3">
    <source>
        <dbReference type="PIRSR" id="PIRSR004848-1"/>
    </source>
</evidence>
<dbReference type="PANTHER" id="PTHR10146:SF14">
    <property type="entry name" value="PYRIDOXAL PHOSPHATE HOMEOSTASIS PROTEIN"/>
    <property type="match status" value="1"/>
</dbReference>
<dbReference type="RefSeq" id="WP_109201385.1">
    <property type="nucleotide sequence ID" value="NZ_QEWS01000003.1"/>
</dbReference>
<dbReference type="GO" id="GO:0030170">
    <property type="term" value="F:pyridoxal phosphate binding"/>
    <property type="evidence" value="ECO:0007669"/>
    <property type="project" value="UniProtKB-UniRule"/>
</dbReference>
<dbReference type="Gene3D" id="3.20.20.10">
    <property type="entry name" value="Alanine racemase"/>
    <property type="match status" value="1"/>
</dbReference>
<dbReference type="PANTHER" id="PTHR10146">
    <property type="entry name" value="PROLINE SYNTHETASE CO-TRANSCRIBED BACTERIAL HOMOLOG PROTEIN"/>
    <property type="match status" value="1"/>
</dbReference>
<sequence length="247" mass="27400">MTLEDQINNSKLISNIEKVCQRIESAAKRAQRDPNEISLLLATKQQPIDIINNAIALGYGLIGENRAQELVEKVPHLLKRIDIPFKTVRETHFIGPLQGNKVNEVVAYADCIQSVDRIRIARRIDRAAQNFNKNMAILVQVNSSLDPNKQGLLPKQLAPFLEEIATFSHLQVRGLMTIGKQSNDPEVVRTGFAALRQLSEEMRDAGLLPPHAKTLSMGMSGDLELAIEEGATIIRIGSDIFGARKSF</sequence>
<dbReference type="HAMAP" id="MF_02087">
    <property type="entry name" value="PLP_homeostasis"/>
    <property type="match status" value="1"/>
</dbReference>
<reference evidence="6" key="1">
    <citation type="journal article" date="2018" name="Genome Announc.">
        <title>Ignatzschineria cameli sp. nov., isolated from necrotic foot tissue of dromedaries (Camelus dromedarius) and associated maggots (Wohlfahrtia species) in Dubai.</title>
        <authorList>
            <person name="Tsang C.C."/>
            <person name="Tang J.Y."/>
            <person name="Fong J.Y."/>
            <person name="Kinne J."/>
            <person name="Lee H.H."/>
            <person name="Joseph M."/>
            <person name="Jose S."/>
            <person name="Schuster R.K."/>
            <person name="Tang Y."/>
            <person name="Sivakumar S."/>
            <person name="Chen J.H."/>
            <person name="Teng J.L."/>
            <person name="Lau S.K."/>
            <person name="Wernery U."/>
            <person name="Woo P.C."/>
        </authorList>
    </citation>
    <scope>NUCLEOTIDE SEQUENCE</scope>
    <source>
        <strain evidence="6">UAE-HKU57</strain>
        <strain evidence="7">UAE-HKU58</strain>
    </source>
</reference>